<name>A0A841PPG3_9BACL</name>
<dbReference type="Pfam" id="PF14007">
    <property type="entry name" value="YtpI"/>
    <property type="match status" value="1"/>
</dbReference>
<protein>
    <submittedName>
        <fullName evidence="2">Ca2+/Na+ antiporter</fullName>
    </submittedName>
</protein>
<feature type="transmembrane region" description="Helical" evidence="1">
    <location>
        <begin position="61"/>
        <end position="80"/>
    </location>
</feature>
<dbReference type="EMBL" id="JACHHJ010000001">
    <property type="protein sequence ID" value="MBB6448171.1"/>
    <property type="molecule type" value="Genomic_DNA"/>
</dbReference>
<dbReference type="InterPro" id="IPR025618">
    <property type="entry name" value="YtpI"/>
</dbReference>
<reference evidence="2 3" key="1">
    <citation type="submission" date="2020-08" db="EMBL/GenBank/DDBJ databases">
        <title>Genomic Encyclopedia of Type Strains, Phase IV (KMG-IV): sequencing the most valuable type-strain genomes for metagenomic binning, comparative biology and taxonomic classification.</title>
        <authorList>
            <person name="Goeker M."/>
        </authorList>
    </citation>
    <scope>NUCLEOTIDE SEQUENCE [LARGE SCALE GENOMIC DNA]</scope>
    <source>
        <strain evidence="2 3">DSM 21769</strain>
    </source>
</reference>
<evidence type="ECO:0000256" key="1">
    <source>
        <dbReference type="SAM" id="Phobius"/>
    </source>
</evidence>
<keyword evidence="1" id="KW-0472">Membrane</keyword>
<keyword evidence="1" id="KW-0812">Transmembrane</keyword>
<feature type="transmembrane region" description="Helical" evidence="1">
    <location>
        <begin position="34"/>
        <end position="55"/>
    </location>
</feature>
<dbReference type="RefSeq" id="WP_184402197.1">
    <property type="nucleotide sequence ID" value="NZ_JACHHJ010000001.1"/>
</dbReference>
<keyword evidence="3" id="KW-1185">Reference proteome</keyword>
<proteinExistence type="predicted"/>
<dbReference type="AlphaFoldDB" id="A0A841PPG3"/>
<comment type="caution">
    <text evidence="2">The sequence shown here is derived from an EMBL/GenBank/DDBJ whole genome shotgun (WGS) entry which is preliminary data.</text>
</comment>
<feature type="transmembrane region" description="Helical" evidence="1">
    <location>
        <begin position="6"/>
        <end position="22"/>
    </location>
</feature>
<dbReference type="Proteomes" id="UP000568839">
    <property type="component" value="Unassembled WGS sequence"/>
</dbReference>
<evidence type="ECO:0000313" key="2">
    <source>
        <dbReference type="EMBL" id="MBB6448171.1"/>
    </source>
</evidence>
<gene>
    <name evidence="2" type="ORF">HNR44_000120</name>
</gene>
<organism evidence="2 3">
    <name type="scientific">Geomicrobium halophilum</name>
    <dbReference type="NCBI Taxonomy" id="549000"/>
    <lineage>
        <taxon>Bacteria</taxon>
        <taxon>Bacillati</taxon>
        <taxon>Bacillota</taxon>
        <taxon>Bacilli</taxon>
        <taxon>Bacillales</taxon>
        <taxon>Geomicrobium</taxon>
    </lineage>
</organism>
<evidence type="ECO:0000313" key="3">
    <source>
        <dbReference type="Proteomes" id="UP000568839"/>
    </source>
</evidence>
<accession>A0A841PPG3</accession>
<sequence>MGVVAIIIMTIALALYVFYKFKRFRVSGQAVKQWYQTKAMTSLGAFILAPGILFVLPPFSVVEFIVGLIFAALGLVYVIFGIKSYRMILPAAKEEAETLRAE</sequence>
<keyword evidence="1" id="KW-1133">Transmembrane helix</keyword>